<feature type="transmembrane region" description="Helical" evidence="10">
    <location>
        <begin position="1140"/>
        <end position="1162"/>
    </location>
</feature>
<proteinExistence type="predicted"/>
<feature type="domain" description="Tyrosine-protein kinase ephrin type A/B receptor-like" evidence="12">
    <location>
        <begin position="766"/>
        <end position="805"/>
    </location>
</feature>
<dbReference type="Proteomes" id="UP001152797">
    <property type="component" value="Unassembled WGS sequence"/>
</dbReference>
<dbReference type="EMBL" id="CAMXCT020006516">
    <property type="protein sequence ID" value="CAL1168516.1"/>
    <property type="molecule type" value="Genomic_DNA"/>
</dbReference>
<dbReference type="SMART" id="SM01411">
    <property type="entry name" value="Ephrin_rec_like"/>
    <property type="match status" value="1"/>
</dbReference>
<dbReference type="InterPro" id="IPR011641">
    <property type="entry name" value="Tyr-kin_ephrin_A/B_rcpt-like"/>
</dbReference>
<dbReference type="Pfam" id="PF07699">
    <property type="entry name" value="Ephrin_rec_like"/>
    <property type="match status" value="1"/>
</dbReference>
<evidence type="ECO:0000313" key="15">
    <source>
        <dbReference type="Proteomes" id="UP001152797"/>
    </source>
</evidence>
<evidence type="ECO:0000256" key="10">
    <source>
        <dbReference type="SAM" id="Phobius"/>
    </source>
</evidence>
<evidence type="ECO:0000256" key="7">
    <source>
        <dbReference type="ARBA" id="ARBA00023170"/>
    </source>
</evidence>
<evidence type="ECO:0000256" key="1">
    <source>
        <dbReference type="ARBA" id="ARBA00004236"/>
    </source>
</evidence>
<accession>A0A9P1DRY7</accession>
<dbReference type="SUPFAM" id="SSF52058">
    <property type="entry name" value="L domain-like"/>
    <property type="match status" value="2"/>
</dbReference>
<evidence type="ECO:0000313" key="13">
    <source>
        <dbReference type="EMBL" id="CAI4015141.1"/>
    </source>
</evidence>
<evidence type="ECO:0000313" key="14">
    <source>
        <dbReference type="EMBL" id="CAL4802453.1"/>
    </source>
</evidence>
<keyword evidence="14" id="KW-0808">Transferase</keyword>
<evidence type="ECO:0000256" key="5">
    <source>
        <dbReference type="ARBA" id="ARBA00022989"/>
    </source>
</evidence>
<keyword evidence="5 10" id="KW-1133">Transmembrane helix</keyword>
<dbReference type="PANTHER" id="PTHR48052">
    <property type="entry name" value="UNNAMED PRODUCT"/>
    <property type="match status" value="1"/>
</dbReference>
<gene>
    <name evidence="13" type="ORF">C1SCF055_LOCUS39988</name>
</gene>
<feature type="signal peptide" evidence="11">
    <location>
        <begin position="1"/>
        <end position="30"/>
    </location>
</feature>
<reference evidence="14 15" key="2">
    <citation type="submission" date="2024-05" db="EMBL/GenBank/DDBJ databases">
        <authorList>
            <person name="Chen Y."/>
            <person name="Shah S."/>
            <person name="Dougan E. K."/>
            <person name="Thang M."/>
            <person name="Chan C."/>
        </authorList>
    </citation>
    <scope>NUCLEOTIDE SEQUENCE [LARGE SCALE GENOMIC DNA]</scope>
</reference>
<keyword evidence="2" id="KW-1003">Cell membrane</keyword>
<feature type="transmembrane region" description="Helical" evidence="10">
    <location>
        <begin position="1050"/>
        <end position="1073"/>
    </location>
</feature>
<comment type="caution">
    <text evidence="13">The sequence shown here is derived from an EMBL/GenBank/DDBJ whole genome shotgun (WGS) entry which is preliminary data.</text>
</comment>
<dbReference type="GO" id="GO:0005886">
    <property type="term" value="C:plasma membrane"/>
    <property type="evidence" value="ECO:0007669"/>
    <property type="project" value="UniProtKB-SubCell"/>
</dbReference>
<dbReference type="EMBL" id="CAMXCT010006516">
    <property type="protein sequence ID" value="CAI4015141.1"/>
    <property type="molecule type" value="Genomic_DNA"/>
</dbReference>
<dbReference type="InterPro" id="IPR032675">
    <property type="entry name" value="LRR_dom_sf"/>
</dbReference>
<dbReference type="PANTHER" id="PTHR48052:SF5">
    <property type="entry name" value="MDIS1-INTERACTING RECEPTOR LIKE KINASE 2-LIKE"/>
    <property type="match status" value="1"/>
</dbReference>
<dbReference type="SUPFAM" id="SSF57184">
    <property type="entry name" value="Growth factor receptor domain"/>
    <property type="match status" value="1"/>
</dbReference>
<name>A0A9P1DRY7_9DINO</name>
<evidence type="ECO:0000256" key="3">
    <source>
        <dbReference type="ARBA" id="ARBA00022692"/>
    </source>
</evidence>
<reference evidence="13" key="1">
    <citation type="submission" date="2022-10" db="EMBL/GenBank/DDBJ databases">
        <authorList>
            <person name="Chen Y."/>
            <person name="Dougan E. K."/>
            <person name="Chan C."/>
            <person name="Rhodes N."/>
            <person name="Thang M."/>
        </authorList>
    </citation>
    <scope>NUCLEOTIDE SEQUENCE</scope>
</reference>
<keyword evidence="4 11" id="KW-0732">Signal</keyword>
<keyword evidence="3 10" id="KW-0812">Transmembrane</keyword>
<comment type="subcellular location">
    <subcellularLocation>
        <location evidence="1">Cell membrane</location>
    </subcellularLocation>
    <subcellularLocation>
        <location evidence="9">Endomembrane system</location>
        <topology evidence="9">Single-pass membrane protein</topology>
    </subcellularLocation>
</comment>
<evidence type="ECO:0000259" key="12">
    <source>
        <dbReference type="Pfam" id="PF07699"/>
    </source>
</evidence>
<evidence type="ECO:0000256" key="11">
    <source>
        <dbReference type="SAM" id="SignalP"/>
    </source>
</evidence>
<dbReference type="OrthoDB" id="19138at2759"/>
<feature type="transmembrane region" description="Helical" evidence="10">
    <location>
        <begin position="925"/>
        <end position="947"/>
    </location>
</feature>
<dbReference type="GO" id="GO:0016301">
    <property type="term" value="F:kinase activity"/>
    <property type="evidence" value="ECO:0007669"/>
    <property type="project" value="UniProtKB-KW"/>
</dbReference>
<feature type="transmembrane region" description="Helical" evidence="10">
    <location>
        <begin position="1085"/>
        <end position="1102"/>
    </location>
</feature>
<protein>
    <submittedName>
        <fullName evidence="14">Probable inactive receptor kinase At5g10020</fullName>
    </submittedName>
</protein>
<feature type="chain" id="PRO_5043271593" evidence="11">
    <location>
        <begin position="31"/>
        <end position="1443"/>
    </location>
</feature>
<evidence type="ECO:0000256" key="8">
    <source>
        <dbReference type="ARBA" id="ARBA00023180"/>
    </source>
</evidence>
<sequence>MVAVGVCPRCFVLWVCILGHGHSQIYLVSAERPAIRATGALQVEEIGKEEHLPQTPFTEAPYHHTGHEDQSPCNRTVERHAAWAVLRSWVFSSYVHFQGDHCDWFGMMCQGGCVVAIQISNPEVRGTLPAALANFIHLSSLHLASTKISGKLKIIASMKNLQHLDLSGTEVAGDIQALQEVQKLQHINLHSTRVAGDIQVFQALVQLKSLDLGNTQVVGDIQAFQATQSLDSLRLVATQVSGDISAFKATKDLTVLNLDLTQIFGDVQVFQATKSLMELSLKSTDVTGDIKVFENTNGLEYFDLASTKVTGDIQVLNTTGQLKVVHLPNTRVHGDIAVFSSTDTSELTSLSMGNSAVFGNISALKSADKLSEVVFASTQVGGDIRVFESKPGLLAVICSSTQVTGDVQVFENKERLMFLDLSFTQVTGDVKVFVGNQQLQILKLASAPVFGDVGVLATSEQNGFSVLDLSFTQVVGNIWVFQNAWHLKELYLGGTKVTGSIEGIVSWSQAQVVDLSDTLVTGRLTKRWRGCCRHLRILKLSGSRVQFVPNGDDLINLMNLQQLKNPNLALLPALTTLEVSGCRLNCHLQDLLLPLGACEHVGTIKAVKSGLTGELPNLDPMPPTIVETGIFLAQRSSLASSLEFIDLSGNNLSYIAAVPGASQTLVLAGNQQPLRLAKDALSKALKHGVFVDLRGTQLHDQTNREAQILLQENVMRNTSQRIYSRPERGYSCYDLDRNSTTLQVSPPDFLPDEWCACMAGWHGMGTRCTKCPENTFSEELNTDTCKECPVNTTTDKDGSTSMWDCKCEAGELHALNGSHLCGCPEGFASSGVSCVNCAGLHRNCSDRFSDVASADPDAGFARLVLKAEEAYECFPPAKLRCPGRNGSGLGCAPGYQGSLCMGCSEGHFSSGRSCVECSGEGLPSWLIKMGLALLLFFLFLIATFIIAHTVYSWHPGQHAQEWLNYIQTCIFPPGVLGSLQQKLLKGQLPVLLQMCQLWSVLAALAHGEDSRAASWQFPELPYVQRFQFTLGSFRELLYLQCYLGGFQVRFVLALITPVVPLLLLLCCVILELFRRGAGVHAGLKILTVFFIGGASTCMALRSCQRFDAGGEKLEDFAFLRQLPDLPCDADWPEHHWVFAVFWPCAVCYGILIPCFLFYLYTWQHIVLRYNRMPMEIKGNKGENQLAVGFQDINLDRRLVATSVAYVALTQHGAVCVQLRGGQGIITLLDHPSQTIELDVDSSNMRFKNESEKLQHHAITEMLLEHCILSEVGKTDRLLEGAKETLLKYATCRDLWMEVVLKLVAVAVVQVVSAAQVASSADENDFLISLGKVMAINLGMASTVWMVRPYAHPQVNDLQCFCFLCLTASALGFRLHMAWLSRCALLAPLLLAAGQAALQPDSPESLARRLWEDLVIDGVPQGSAKTSVLSRRHSLDVSLSLERE</sequence>
<keyword evidence="7 14" id="KW-0675">Receptor</keyword>
<evidence type="ECO:0000256" key="2">
    <source>
        <dbReference type="ARBA" id="ARBA00022475"/>
    </source>
</evidence>
<evidence type="ECO:0000256" key="4">
    <source>
        <dbReference type="ARBA" id="ARBA00022729"/>
    </source>
</evidence>
<dbReference type="Gene3D" id="2.10.50.10">
    <property type="entry name" value="Tumor Necrosis Factor Receptor, subunit A, domain 2"/>
    <property type="match status" value="1"/>
</dbReference>
<organism evidence="13">
    <name type="scientific">Cladocopium goreaui</name>
    <dbReference type="NCBI Taxonomy" id="2562237"/>
    <lineage>
        <taxon>Eukaryota</taxon>
        <taxon>Sar</taxon>
        <taxon>Alveolata</taxon>
        <taxon>Dinophyceae</taxon>
        <taxon>Suessiales</taxon>
        <taxon>Symbiodiniaceae</taxon>
        <taxon>Cladocopium</taxon>
    </lineage>
</organism>
<evidence type="ECO:0000256" key="6">
    <source>
        <dbReference type="ARBA" id="ARBA00023136"/>
    </source>
</evidence>
<dbReference type="InterPro" id="IPR009030">
    <property type="entry name" value="Growth_fac_rcpt_cys_sf"/>
</dbReference>
<keyword evidence="14" id="KW-0418">Kinase</keyword>
<keyword evidence="8" id="KW-0325">Glycoprotein</keyword>
<dbReference type="Gene3D" id="3.80.10.10">
    <property type="entry name" value="Ribonuclease Inhibitor"/>
    <property type="match status" value="2"/>
</dbReference>
<keyword evidence="15" id="KW-1185">Reference proteome</keyword>
<evidence type="ECO:0000256" key="9">
    <source>
        <dbReference type="ARBA" id="ARBA00037847"/>
    </source>
</evidence>
<keyword evidence="6 10" id="KW-0472">Membrane</keyword>
<dbReference type="GO" id="GO:0012505">
    <property type="term" value="C:endomembrane system"/>
    <property type="evidence" value="ECO:0007669"/>
    <property type="project" value="UniProtKB-SubCell"/>
</dbReference>
<dbReference type="EMBL" id="CAMXCT030006516">
    <property type="protein sequence ID" value="CAL4802453.1"/>
    <property type="molecule type" value="Genomic_DNA"/>
</dbReference>